<dbReference type="InterPro" id="IPR044086">
    <property type="entry name" value="LUC3-like"/>
</dbReference>
<evidence type="ECO:0000256" key="4">
    <source>
        <dbReference type="RuleBase" id="RU003345"/>
    </source>
</evidence>
<dbReference type="GO" id="GO:0016620">
    <property type="term" value="F:oxidoreductase activity, acting on the aldehyde or oxo group of donors, NAD or NADP as acceptor"/>
    <property type="evidence" value="ECO:0007669"/>
    <property type="project" value="InterPro"/>
</dbReference>
<reference evidence="6" key="2">
    <citation type="submission" date="2020-09" db="EMBL/GenBank/DDBJ databases">
        <authorList>
            <person name="Sun Q."/>
            <person name="Zhou Y."/>
        </authorList>
    </citation>
    <scope>NUCLEOTIDE SEQUENCE</scope>
    <source>
        <strain evidence="6">CGMCC 1.12187</strain>
    </source>
</reference>
<proteinExistence type="inferred from homology"/>
<sequence length="476" mass="50480">MTSSTTLTGTYPMTINGQAISSTDSFGVINPATGAEFARAPQCTPQQLEEAVRAAEAALPAWGADEQQRITALRRLADVLDEHVQEIAAVLTDEQGKPLGAAAYEVSETARWLRASAELPLPEETVEAGPDVSVRVVRRPLGVVAAITPWNFPLLLLGWKVGPALRAGNTVVVKPSPYTPLSTLLVGELAQQVLPPGVVSVVSGGDELGARLSTHPGIAKISFTGSVATGKKVAAAAAEDLKRFTLELGGNDAAIILEDAEPEQILKGVFWGGFINCGQICAGIKRVYVPRSRHDEIAHLLAERARVVRMGPGTAERTQLGPLQNKAQFDRVAELVEEALAAGATAVAGGAPWDGEGYFFEPTVLTNVHEGMRIVDEEQFGPVMPIMAYDTVDEAVARANDSTFGLSGSVWGADIGRAQEVAQRLHTGTAFVNDHLALSPDIPFGGAKWSGIGVENGHWGLEEFTRIQVLHTPTRS</sequence>
<dbReference type="InterPro" id="IPR029510">
    <property type="entry name" value="Ald_DH_CS_GLU"/>
</dbReference>
<dbReference type="AlphaFoldDB" id="A0A917GXB0"/>
<dbReference type="PANTHER" id="PTHR11699">
    <property type="entry name" value="ALDEHYDE DEHYDROGENASE-RELATED"/>
    <property type="match status" value="1"/>
</dbReference>
<dbReference type="EMBL" id="BMEQ01000012">
    <property type="protein sequence ID" value="GGG60516.1"/>
    <property type="molecule type" value="Genomic_DNA"/>
</dbReference>
<dbReference type="Proteomes" id="UP000638848">
    <property type="component" value="Unassembled WGS sequence"/>
</dbReference>
<dbReference type="CDD" id="cd07106">
    <property type="entry name" value="ALDH_AldA-AAD23400"/>
    <property type="match status" value="1"/>
</dbReference>
<dbReference type="InterPro" id="IPR015590">
    <property type="entry name" value="Aldehyde_DH_dom"/>
</dbReference>
<dbReference type="InterPro" id="IPR016162">
    <property type="entry name" value="Ald_DH_N"/>
</dbReference>
<dbReference type="SUPFAM" id="SSF53720">
    <property type="entry name" value="ALDH-like"/>
    <property type="match status" value="1"/>
</dbReference>
<evidence type="ECO:0000256" key="2">
    <source>
        <dbReference type="ARBA" id="ARBA00023002"/>
    </source>
</evidence>
<comment type="caution">
    <text evidence="6">The sequence shown here is derived from an EMBL/GenBank/DDBJ whole genome shotgun (WGS) entry which is preliminary data.</text>
</comment>
<keyword evidence="7" id="KW-1185">Reference proteome</keyword>
<protein>
    <submittedName>
        <fullName evidence="6">Aldehyde dehydrogenase</fullName>
    </submittedName>
</protein>
<dbReference type="InterPro" id="IPR016161">
    <property type="entry name" value="Ald_DH/histidinol_DH"/>
</dbReference>
<evidence type="ECO:0000313" key="6">
    <source>
        <dbReference type="EMBL" id="GGG60516.1"/>
    </source>
</evidence>
<dbReference type="InterPro" id="IPR016163">
    <property type="entry name" value="Ald_DH_C"/>
</dbReference>
<dbReference type="Gene3D" id="3.40.605.10">
    <property type="entry name" value="Aldehyde Dehydrogenase, Chain A, domain 1"/>
    <property type="match status" value="1"/>
</dbReference>
<dbReference type="PROSITE" id="PS00070">
    <property type="entry name" value="ALDEHYDE_DEHYDR_CYS"/>
    <property type="match status" value="1"/>
</dbReference>
<evidence type="ECO:0000259" key="5">
    <source>
        <dbReference type="Pfam" id="PF00171"/>
    </source>
</evidence>
<dbReference type="Gene3D" id="3.40.309.10">
    <property type="entry name" value="Aldehyde Dehydrogenase, Chain A, domain 2"/>
    <property type="match status" value="1"/>
</dbReference>
<dbReference type="RefSeq" id="WP_229741814.1">
    <property type="nucleotide sequence ID" value="NZ_BMEQ01000012.1"/>
</dbReference>
<dbReference type="FunFam" id="3.40.605.10:FF:000007">
    <property type="entry name" value="NAD/NADP-dependent betaine aldehyde dehydrogenase"/>
    <property type="match status" value="1"/>
</dbReference>
<reference evidence="6" key="1">
    <citation type="journal article" date="2014" name="Int. J. Syst. Evol. Microbiol.">
        <title>Complete genome sequence of Corynebacterium casei LMG S-19264T (=DSM 44701T), isolated from a smear-ripened cheese.</title>
        <authorList>
            <consortium name="US DOE Joint Genome Institute (JGI-PGF)"/>
            <person name="Walter F."/>
            <person name="Albersmeier A."/>
            <person name="Kalinowski J."/>
            <person name="Ruckert C."/>
        </authorList>
    </citation>
    <scope>NUCLEOTIDE SEQUENCE</scope>
    <source>
        <strain evidence="6">CGMCC 1.12187</strain>
    </source>
</reference>
<comment type="similarity">
    <text evidence="1 4">Belongs to the aldehyde dehydrogenase family.</text>
</comment>
<feature type="active site" evidence="3">
    <location>
        <position position="247"/>
    </location>
</feature>
<gene>
    <name evidence="6" type="ORF">GCM10011374_24220</name>
</gene>
<dbReference type="Pfam" id="PF00171">
    <property type="entry name" value="Aldedh"/>
    <property type="match status" value="1"/>
</dbReference>
<dbReference type="InterPro" id="IPR016160">
    <property type="entry name" value="Ald_DH_CS_CYS"/>
</dbReference>
<dbReference type="FunFam" id="3.40.309.10:FF:000009">
    <property type="entry name" value="Aldehyde dehydrogenase A"/>
    <property type="match status" value="1"/>
</dbReference>
<name>A0A917GXB0_9MICC</name>
<keyword evidence="2 4" id="KW-0560">Oxidoreductase</keyword>
<evidence type="ECO:0000313" key="7">
    <source>
        <dbReference type="Proteomes" id="UP000638848"/>
    </source>
</evidence>
<accession>A0A917GXB0</accession>
<feature type="domain" description="Aldehyde dehydrogenase" evidence="5">
    <location>
        <begin position="24"/>
        <end position="468"/>
    </location>
</feature>
<evidence type="ECO:0000256" key="1">
    <source>
        <dbReference type="ARBA" id="ARBA00009986"/>
    </source>
</evidence>
<organism evidence="6 7">
    <name type="scientific">Kocuria dechangensis</name>
    <dbReference type="NCBI Taxonomy" id="1176249"/>
    <lineage>
        <taxon>Bacteria</taxon>
        <taxon>Bacillati</taxon>
        <taxon>Actinomycetota</taxon>
        <taxon>Actinomycetes</taxon>
        <taxon>Micrococcales</taxon>
        <taxon>Micrococcaceae</taxon>
        <taxon>Kocuria</taxon>
    </lineage>
</organism>
<dbReference type="PROSITE" id="PS00687">
    <property type="entry name" value="ALDEHYDE_DEHYDR_GLU"/>
    <property type="match status" value="1"/>
</dbReference>
<evidence type="ECO:0000256" key="3">
    <source>
        <dbReference type="PROSITE-ProRule" id="PRU10007"/>
    </source>
</evidence>